<name>A0ABV3HDK0_9ACTN</name>
<organism evidence="1 2">
    <name type="scientific">Nonomuraea bangladeshensis</name>
    <dbReference type="NCBI Taxonomy" id="404385"/>
    <lineage>
        <taxon>Bacteria</taxon>
        <taxon>Bacillati</taxon>
        <taxon>Actinomycetota</taxon>
        <taxon>Actinomycetes</taxon>
        <taxon>Streptosporangiales</taxon>
        <taxon>Streptosporangiaceae</taxon>
        <taxon>Nonomuraea</taxon>
    </lineage>
</organism>
<evidence type="ECO:0000313" key="1">
    <source>
        <dbReference type="EMBL" id="MEV4290612.1"/>
    </source>
</evidence>
<dbReference type="EMBL" id="JBFARM010000011">
    <property type="protein sequence ID" value="MEV4290612.1"/>
    <property type="molecule type" value="Genomic_DNA"/>
</dbReference>
<dbReference type="RefSeq" id="WP_364457720.1">
    <property type="nucleotide sequence ID" value="NZ_JBFARM010000011.1"/>
</dbReference>
<reference evidence="1 2" key="1">
    <citation type="submission" date="2024-06" db="EMBL/GenBank/DDBJ databases">
        <title>The Natural Products Discovery Center: Release of the First 8490 Sequenced Strains for Exploring Actinobacteria Biosynthetic Diversity.</title>
        <authorList>
            <person name="Kalkreuter E."/>
            <person name="Kautsar S.A."/>
            <person name="Yang D."/>
            <person name="Bader C.D."/>
            <person name="Teijaro C.N."/>
            <person name="Fluegel L."/>
            <person name="Davis C.M."/>
            <person name="Simpson J.R."/>
            <person name="Lauterbach L."/>
            <person name="Steele A.D."/>
            <person name="Gui C."/>
            <person name="Meng S."/>
            <person name="Li G."/>
            <person name="Viehrig K."/>
            <person name="Ye F."/>
            <person name="Su P."/>
            <person name="Kiefer A.F."/>
            <person name="Nichols A."/>
            <person name="Cepeda A.J."/>
            <person name="Yan W."/>
            <person name="Fan B."/>
            <person name="Jiang Y."/>
            <person name="Adhikari A."/>
            <person name="Zheng C.-J."/>
            <person name="Schuster L."/>
            <person name="Cowan T.M."/>
            <person name="Smanski M.J."/>
            <person name="Chevrette M.G."/>
            <person name="De Carvalho L.P.S."/>
            <person name="Shen B."/>
        </authorList>
    </citation>
    <scope>NUCLEOTIDE SEQUENCE [LARGE SCALE GENOMIC DNA]</scope>
    <source>
        <strain evidence="1 2">NPDC049574</strain>
    </source>
</reference>
<protein>
    <recommendedName>
        <fullName evidence="3">PASTA domain-containing protein</fullName>
    </recommendedName>
</protein>
<sequence>MHDLDRLVASLAPDAGPGMTPIARELLEEITASPVTAHSVAAPSATASPAPVQGRAPRRRAWLTVPALAALATLLSVGVAQAPASAALDIRLVDGAYVITVKDLMAEPEVYQRELKARGLDITLEVVATSASQVGQIFVLHDLDRLRAGQAVSAEGPITTIDAPGSCARPHGCPIGVKVPADFDKKAQITLGRPARPGEKYRMPPGVARPGEPLHCVPYVNKSVAEVGAMLRERGVTPTYIAHGQRAQPSAPAGWYVHDGVMSADGEALLLVAPEPRAVDQHAPKPRC</sequence>
<evidence type="ECO:0000313" key="2">
    <source>
        <dbReference type="Proteomes" id="UP001552427"/>
    </source>
</evidence>
<dbReference type="Proteomes" id="UP001552427">
    <property type="component" value="Unassembled WGS sequence"/>
</dbReference>
<comment type="caution">
    <text evidence="1">The sequence shown here is derived from an EMBL/GenBank/DDBJ whole genome shotgun (WGS) entry which is preliminary data.</text>
</comment>
<evidence type="ECO:0008006" key="3">
    <source>
        <dbReference type="Google" id="ProtNLM"/>
    </source>
</evidence>
<proteinExistence type="predicted"/>
<keyword evidence="2" id="KW-1185">Reference proteome</keyword>
<gene>
    <name evidence="1" type="ORF">AB0K40_34325</name>
</gene>
<accession>A0ABV3HDK0</accession>